<sequence>MLLPPQESSCWTITGESKKEQGNEKFCFYHLSSPILGAVGYKAFGQKDGTEVLETTLYDLRMVLFGVIGTGGRDGRAAKAMVAVSEPTQIAQQSLNALFVVVVPVL</sequence>
<reference evidence="1" key="1">
    <citation type="submission" date="2021-01" db="EMBL/GenBank/DDBJ databases">
        <authorList>
            <person name="Corre E."/>
            <person name="Pelletier E."/>
            <person name="Niang G."/>
            <person name="Scheremetjew M."/>
            <person name="Finn R."/>
            <person name="Kale V."/>
            <person name="Holt S."/>
            <person name="Cochrane G."/>
            <person name="Meng A."/>
            <person name="Brown T."/>
            <person name="Cohen L."/>
        </authorList>
    </citation>
    <scope>NUCLEOTIDE SEQUENCE</scope>
    <source>
        <strain evidence="1">CCMP 410</strain>
    </source>
</reference>
<dbReference type="AlphaFoldDB" id="A0A7S1VJ70"/>
<name>A0A7S1VJ70_9STRA</name>
<evidence type="ECO:0000313" key="1">
    <source>
        <dbReference type="EMBL" id="CAD9300183.1"/>
    </source>
</evidence>
<protein>
    <submittedName>
        <fullName evidence="1">Uncharacterized protein</fullName>
    </submittedName>
</protein>
<dbReference type="EMBL" id="HBGK01040802">
    <property type="protein sequence ID" value="CAD9300183.1"/>
    <property type="molecule type" value="Transcribed_RNA"/>
</dbReference>
<gene>
    <name evidence="1" type="ORF">GOCE00092_LOCUS21299</name>
</gene>
<organism evidence="1">
    <name type="scientific">Grammatophora oceanica</name>
    <dbReference type="NCBI Taxonomy" id="210454"/>
    <lineage>
        <taxon>Eukaryota</taxon>
        <taxon>Sar</taxon>
        <taxon>Stramenopiles</taxon>
        <taxon>Ochrophyta</taxon>
        <taxon>Bacillariophyta</taxon>
        <taxon>Fragilariophyceae</taxon>
        <taxon>Fragilariophycidae</taxon>
        <taxon>Rhabdonematales</taxon>
        <taxon>Grammatophoraceae</taxon>
        <taxon>Grammatophora</taxon>
    </lineage>
</organism>
<accession>A0A7S1VJ70</accession>
<proteinExistence type="predicted"/>